<dbReference type="InterPro" id="IPR015820">
    <property type="entry name" value="TYA"/>
</dbReference>
<dbReference type="Proteomes" id="UP000257109">
    <property type="component" value="Unassembled WGS sequence"/>
</dbReference>
<proteinExistence type="predicted"/>
<accession>A0A371EC62</accession>
<evidence type="ECO:0000313" key="2">
    <source>
        <dbReference type="Proteomes" id="UP000257109"/>
    </source>
</evidence>
<evidence type="ECO:0008006" key="3">
    <source>
        <dbReference type="Google" id="ProtNLM"/>
    </source>
</evidence>
<dbReference type="Pfam" id="PF01021">
    <property type="entry name" value="TYA"/>
    <property type="match status" value="1"/>
</dbReference>
<protein>
    <recommendedName>
        <fullName evidence="3">Copia protein</fullName>
    </recommendedName>
</protein>
<name>A0A371EC62_MUCPR</name>
<dbReference type="AlphaFoldDB" id="A0A371EC62"/>
<evidence type="ECO:0000313" key="1">
    <source>
        <dbReference type="EMBL" id="RDX63625.1"/>
    </source>
</evidence>
<sequence>MSTLITVKFDGSPTMHEHVIEMTNIVARLKTLEITVNENFLVQFILNSLSTEYGLLQMSYNTIKDKWNIDKAYVQIQNKALKSKNCHFHKEYLRYKAWFEKKGKLNVYVCFKSNITKVPDHTW</sequence>
<gene>
    <name evidence="1" type="ORF">CR513_57925</name>
</gene>
<organism evidence="1 2">
    <name type="scientific">Mucuna pruriens</name>
    <name type="common">Velvet bean</name>
    <name type="synonym">Dolichos pruriens</name>
    <dbReference type="NCBI Taxonomy" id="157652"/>
    <lineage>
        <taxon>Eukaryota</taxon>
        <taxon>Viridiplantae</taxon>
        <taxon>Streptophyta</taxon>
        <taxon>Embryophyta</taxon>
        <taxon>Tracheophyta</taxon>
        <taxon>Spermatophyta</taxon>
        <taxon>Magnoliopsida</taxon>
        <taxon>eudicotyledons</taxon>
        <taxon>Gunneridae</taxon>
        <taxon>Pentapetalae</taxon>
        <taxon>rosids</taxon>
        <taxon>fabids</taxon>
        <taxon>Fabales</taxon>
        <taxon>Fabaceae</taxon>
        <taxon>Papilionoideae</taxon>
        <taxon>50 kb inversion clade</taxon>
        <taxon>NPAAA clade</taxon>
        <taxon>indigoferoid/millettioid clade</taxon>
        <taxon>Phaseoleae</taxon>
        <taxon>Mucuna</taxon>
    </lineage>
</organism>
<dbReference type="EMBL" id="QJKJ01014793">
    <property type="protein sequence ID" value="RDX63625.1"/>
    <property type="molecule type" value="Genomic_DNA"/>
</dbReference>
<dbReference type="GO" id="GO:0005737">
    <property type="term" value="C:cytoplasm"/>
    <property type="evidence" value="ECO:0007669"/>
    <property type="project" value="InterPro"/>
</dbReference>
<reference evidence="1" key="1">
    <citation type="submission" date="2018-05" db="EMBL/GenBank/DDBJ databases">
        <title>Draft genome of Mucuna pruriens seed.</title>
        <authorList>
            <person name="Nnadi N.E."/>
            <person name="Vos R."/>
            <person name="Hasami M.H."/>
            <person name="Devisetty U.K."/>
            <person name="Aguiy J.C."/>
        </authorList>
    </citation>
    <scope>NUCLEOTIDE SEQUENCE [LARGE SCALE GENOMIC DNA]</scope>
    <source>
        <strain evidence="1">JCA_2017</strain>
    </source>
</reference>
<dbReference type="OrthoDB" id="1418838at2759"/>
<dbReference type="GO" id="GO:0003723">
    <property type="term" value="F:RNA binding"/>
    <property type="evidence" value="ECO:0007669"/>
    <property type="project" value="InterPro"/>
</dbReference>
<keyword evidence="2" id="KW-1185">Reference proteome</keyword>
<comment type="caution">
    <text evidence="1">The sequence shown here is derived from an EMBL/GenBank/DDBJ whole genome shotgun (WGS) entry which is preliminary data.</text>
</comment>
<feature type="non-terminal residue" evidence="1">
    <location>
        <position position="1"/>
    </location>
</feature>